<dbReference type="Proteomes" id="UP000886757">
    <property type="component" value="Unassembled WGS sequence"/>
</dbReference>
<reference evidence="1" key="1">
    <citation type="submission" date="2020-10" db="EMBL/GenBank/DDBJ databases">
        <authorList>
            <person name="Gilroy R."/>
        </authorList>
    </citation>
    <scope>NUCLEOTIDE SEQUENCE</scope>
    <source>
        <strain evidence="1">ChiSjej4B22-8148</strain>
    </source>
</reference>
<name>A0A9D1D9D5_9FIRM</name>
<organism evidence="1 2">
    <name type="scientific">Candidatus Choladousia intestinavium</name>
    <dbReference type="NCBI Taxonomy" id="2840727"/>
    <lineage>
        <taxon>Bacteria</taxon>
        <taxon>Bacillati</taxon>
        <taxon>Bacillota</taxon>
        <taxon>Clostridia</taxon>
        <taxon>Lachnospirales</taxon>
        <taxon>Lachnospiraceae</taxon>
        <taxon>Lachnospiraceae incertae sedis</taxon>
        <taxon>Candidatus Choladousia</taxon>
    </lineage>
</organism>
<evidence type="ECO:0000313" key="2">
    <source>
        <dbReference type="Proteomes" id="UP000886757"/>
    </source>
</evidence>
<evidence type="ECO:0000313" key="1">
    <source>
        <dbReference type="EMBL" id="HIR12523.1"/>
    </source>
</evidence>
<protein>
    <submittedName>
        <fullName evidence="1">Uncharacterized protein</fullName>
    </submittedName>
</protein>
<gene>
    <name evidence="1" type="ORF">IAB31_01210</name>
</gene>
<accession>A0A9D1D9D5</accession>
<reference evidence="1" key="2">
    <citation type="journal article" date="2021" name="PeerJ">
        <title>Extensive microbial diversity within the chicken gut microbiome revealed by metagenomics and culture.</title>
        <authorList>
            <person name="Gilroy R."/>
            <person name="Ravi A."/>
            <person name="Getino M."/>
            <person name="Pursley I."/>
            <person name="Horton D.L."/>
            <person name="Alikhan N.F."/>
            <person name="Baker D."/>
            <person name="Gharbi K."/>
            <person name="Hall N."/>
            <person name="Watson M."/>
            <person name="Adriaenssens E.M."/>
            <person name="Foster-Nyarko E."/>
            <person name="Jarju S."/>
            <person name="Secka A."/>
            <person name="Antonio M."/>
            <person name="Oren A."/>
            <person name="Chaudhuri R.R."/>
            <person name="La Ragione R."/>
            <person name="Hildebrand F."/>
            <person name="Pallen M.J."/>
        </authorList>
    </citation>
    <scope>NUCLEOTIDE SEQUENCE</scope>
    <source>
        <strain evidence="1">ChiSjej4B22-8148</strain>
    </source>
</reference>
<proteinExistence type="predicted"/>
<dbReference type="EMBL" id="DVGK01000018">
    <property type="protein sequence ID" value="HIR12523.1"/>
    <property type="molecule type" value="Genomic_DNA"/>
</dbReference>
<comment type="caution">
    <text evidence="1">The sequence shown here is derived from an EMBL/GenBank/DDBJ whole genome shotgun (WGS) entry which is preliminary data.</text>
</comment>
<sequence length="64" mass="7619">METVRELSEVMGDSVYLDQEEGMQKLHDEMLRRAEGNHNASLVKMLFYAFWIFYTEQEGQETKK</sequence>
<dbReference type="AlphaFoldDB" id="A0A9D1D9D5"/>